<dbReference type="PANTHER" id="PTHR40940">
    <property type="entry name" value="PROTEIN BATD-RELATED"/>
    <property type="match status" value="1"/>
</dbReference>
<name>A0A0R0CUP3_9GAMM</name>
<proteinExistence type="predicted"/>
<organism evidence="2 3">
    <name type="scientific">Pseudoxanthomonas dokdonensis</name>
    <dbReference type="NCBI Taxonomy" id="344882"/>
    <lineage>
        <taxon>Bacteria</taxon>
        <taxon>Pseudomonadati</taxon>
        <taxon>Pseudomonadota</taxon>
        <taxon>Gammaproteobacteria</taxon>
        <taxon>Lysobacterales</taxon>
        <taxon>Lysobacteraceae</taxon>
        <taxon>Pseudoxanthomonas</taxon>
    </lineage>
</organism>
<gene>
    <name evidence="2" type="ORF">ABB29_07435</name>
</gene>
<evidence type="ECO:0000256" key="1">
    <source>
        <dbReference type="SAM" id="Phobius"/>
    </source>
</evidence>
<dbReference type="InterPro" id="IPR025738">
    <property type="entry name" value="BatD"/>
</dbReference>
<keyword evidence="1" id="KW-0812">Transmembrane</keyword>
<dbReference type="Proteomes" id="UP000052052">
    <property type="component" value="Unassembled WGS sequence"/>
</dbReference>
<dbReference type="PANTHER" id="PTHR40940:SF1">
    <property type="entry name" value="PROTEIN BATD"/>
    <property type="match status" value="1"/>
</dbReference>
<accession>A0A0R0CUP3</accession>
<dbReference type="PATRIC" id="fig|344882.3.peg.2831"/>
<dbReference type="STRING" id="344882.ABB29_07435"/>
<sequence length="554" mass="59652">MLLICVIPLARAETSASLDRSSVALGESVTLTVQTDQLRGSPDLTPLLDDFALQDQSTRRSVQNINGNFRNSTTYEIVLAPKRSGELVVPALTLGNQRTAPLRLKVGEGRPVISADSAAQRGDSTFVEVEVDDPTPYVQQSVGVTLRLYYAVPLASGQLELDSPDGALLQKIGDDVQSSRNLAGRHYNVVERRFLLVPDHSGKLVLPAARFNGRGAGGWMDDFFGGNSRDIRAAGSAQTLQVKPLPANAPQPWLPLTDLKLRYLDAPQSLRAGQAAKVTIEAVASGATQSQLPELSLPAPPGAQVFAEPPQFNERFIDGRPQVSMTRSFSIVPNQPGRLDIAGLRIGWWRVGDDSPQQAVLPDLTLKVLPGSGGFATPAPAATTADVGSNAASAATSDDRIQLRQPVSRVWIWLSAGFAILWLLTLLWALLRRPAPVLAHGGKSSAATARVPTARPRHALADLKRVLDTGDLDEVAEVLKGMASPPLRELDALSARLSSPDQRAAIETLRRARWADGDAVSARHALRQAFRDGPQWRVVDNEDPSPLPPLYPQR</sequence>
<feature type="transmembrane region" description="Helical" evidence="1">
    <location>
        <begin position="410"/>
        <end position="431"/>
    </location>
</feature>
<keyword evidence="1" id="KW-1133">Transmembrane helix</keyword>
<keyword evidence="1" id="KW-0472">Membrane</keyword>
<dbReference type="EMBL" id="LDJL01000007">
    <property type="protein sequence ID" value="KRG70058.1"/>
    <property type="molecule type" value="Genomic_DNA"/>
</dbReference>
<dbReference type="AlphaFoldDB" id="A0A0R0CUP3"/>
<dbReference type="Pfam" id="PF13584">
    <property type="entry name" value="BatD"/>
    <property type="match status" value="1"/>
</dbReference>
<evidence type="ECO:0000313" key="3">
    <source>
        <dbReference type="Proteomes" id="UP000052052"/>
    </source>
</evidence>
<evidence type="ECO:0008006" key="4">
    <source>
        <dbReference type="Google" id="ProtNLM"/>
    </source>
</evidence>
<keyword evidence="3" id="KW-1185">Reference proteome</keyword>
<evidence type="ECO:0000313" key="2">
    <source>
        <dbReference type="EMBL" id="KRG70058.1"/>
    </source>
</evidence>
<reference evidence="2 3" key="1">
    <citation type="submission" date="2015-05" db="EMBL/GenBank/DDBJ databases">
        <title>Genome sequencing and analysis of members of genus Stenotrophomonas.</title>
        <authorList>
            <person name="Patil P.P."/>
            <person name="Midha S."/>
            <person name="Patil P.B."/>
        </authorList>
    </citation>
    <scope>NUCLEOTIDE SEQUENCE [LARGE SCALE GENOMIC DNA]</scope>
    <source>
        <strain evidence="2 3">DSM 21858</strain>
    </source>
</reference>
<protein>
    <recommendedName>
        <fullName evidence="4">Protein BatD</fullName>
    </recommendedName>
</protein>
<comment type="caution">
    <text evidence="2">The sequence shown here is derived from an EMBL/GenBank/DDBJ whole genome shotgun (WGS) entry which is preliminary data.</text>
</comment>